<comment type="similarity">
    <text evidence="4">Belongs to the flavoredoxin family.</text>
</comment>
<dbReference type="GO" id="GO:0010181">
    <property type="term" value="F:FMN binding"/>
    <property type="evidence" value="ECO:0007669"/>
    <property type="project" value="InterPro"/>
</dbReference>
<dbReference type="EMBL" id="AEWJ01000065">
    <property type="protein sequence ID" value="EGD57465.1"/>
    <property type="molecule type" value="Genomic_DNA"/>
</dbReference>
<dbReference type="Pfam" id="PF01613">
    <property type="entry name" value="Flavin_Reduct"/>
    <property type="match status" value="1"/>
</dbReference>
<sequence>MEFDFTAMPPADRYRLMASAITPRPIAWVSTRSDAGTCNVAPFSFFNMMGADPPIVVLGIGRRPDGTLKDTAANIHDTGEFVVNLVGESDAEAMNRTSIDAPPGIDELALVGIPVLPSIAVAPPRIASAPVAMECSLYRHLDIGSTMLVIGEVLRFHVRDEFYDPVRRHVDTPAMHLVGRAHGGGWYARMTDLFEMQRPNWADQRQNG</sequence>
<comment type="caution">
    <text evidence="6">The sequence shown here is derived from an EMBL/GenBank/DDBJ whole genome shotgun (WGS) entry which is preliminary data.</text>
</comment>
<proteinExistence type="inferred from homology"/>
<evidence type="ECO:0000256" key="2">
    <source>
        <dbReference type="ARBA" id="ARBA00022630"/>
    </source>
</evidence>
<keyword evidence="3" id="KW-0288">FMN</keyword>
<dbReference type="GO" id="GO:0016646">
    <property type="term" value="F:oxidoreductase activity, acting on the CH-NH group of donors, NAD or NADP as acceptor"/>
    <property type="evidence" value="ECO:0007669"/>
    <property type="project" value="UniProtKB-ARBA"/>
</dbReference>
<evidence type="ECO:0000256" key="4">
    <source>
        <dbReference type="ARBA" id="ARBA00038054"/>
    </source>
</evidence>
<dbReference type="PANTHER" id="PTHR33798:SF5">
    <property type="entry name" value="FLAVIN REDUCTASE LIKE DOMAIN-CONTAINING PROTEIN"/>
    <property type="match status" value="1"/>
</dbReference>
<dbReference type="SUPFAM" id="SSF50475">
    <property type="entry name" value="FMN-binding split barrel"/>
    <property type="match status" value="1"/>
</dbReference>
<name>F1ZD48_9SPHN</name>
<reference evidence="6 7" key="1">
    <citation type="journal article" date="2012" name="J. Bacteriol.">
        <title>Draft Genome Sequence of Novosphingobium nitrogenifigens Y88T.</title>
        <authorList>
            <person name="Strabala T.J."/>
            <person name="Macdonald L."/>
            <person name="Liu V."/>
            <person name="Smit A.M."/>
        </authorList>
    </citation>
    <scope>NUCLEOTIDE SEQUENCE [LARGE SCALE GENOMIC DNA]</scope>
    <source>
        <strain evidence="6 7">DSM 19370</strain>
    </source>
</reference>
<dbReference type="SMART" id="SM00903">
    <property type="entry name" value="Flavin_Reduct"/>
    <property type="match status" value="1"/>
</dbReference>
<evidence type="ECO:0000313" key="6">
    <source>
        <dbReference type="EMBL" id="EGD57465.1"/>
    </source>
</evidence>
<dbReference type="AlphaFoldDB" id="F1ZD48"/>
<dbReference type="HOGENOM" id="CLU_059021_3_1_5"/>
<dbReference type="InParanoid" id="F1ZD48"/>
<dbReference type="Gene3D" id="2.30.110.10">
    <property type="entry name" value="Electron Transport, Fmn-binding Protein, Chain A"/>
    <property type="match status" value="1"/>
</dbReference>
<dbReference type="eggNOG" id="COG1853">
    <property type="taxonomic scope" value="Bacteria"/>
</dbReference>
<gene>
    <name evidence="6" type="ORF">Y88_3775</name>
</gene>
<dbReference type="InterPro" id="IPR002563">
    <property type="entry name" value="Flavin_Rdtase-like_dom"/>
</dbReference>
<dbReference type="Proteomes" id="UP000004728">
    <property type="component" value="Unassembled WGS sequence"/>
</dbReference>
<dbReference type="PANTHER" id="PTHR33798">
    <property type="entry name" value="FLAVOPROTEIN OXYGENASE"/>
    <property type="match status" value="1"/>
</dbReference>
<keyword evidence="2" id="KW-0285">Flavoprotein</keyword>
<evidence type="ECO:0000256" key="3">
    <source>
        <dbReference type="ARBA" id="ARBA00022643"/>
    </source>
</evidence>
<organism evidence="6 7">
    <name type="scientific">Novosphingobium nitrogenifigens DSM 19370</name>
    <dbReference type="NCBI Taxonomy" id="983920"/>
    <lineage>
        <taxon>Bacteria</taxon>
        <taxon>Pseudomonadati</taxon>
        <taxon>Pseudomonadota</taxon>
        <taxon>Alphaproteobacteria</taxon>
        <taxon>Sphingomonadales</taxon>
        <taxon>Sphingomonadaceae</taxon>
        <taxon>Novosphingobium</taxon>
    </lineage>
</organism>
<feature type="domain" description="Flavin reductase like" evidence="5">
    <location>
        <begin position="19"/>
        <end position="171"/>
    </location>
</feature>
<dbReference type="InterPro" id="IPR012349">
    <property type="entry name" value="Split_barrel_FMN-bd"/>
</dbReference>
<dbReference type="STRING" id="983920.Y88_3775"/>
<dbReference type="OrthoDB" id="9783347at2"/>
<evidence type="ECO:0000313" key="7">
    <source>
        <dbReference type="Proteomes" id="UP000004728"/>
    </source>
</evidence>
<accession>F1ZD48</accession>
<dbReference type="RefSeq" id="WP_008071369.1">
    <property type="nucleotide sequence ID" value="NZ_AQWK01000004.1"/>
</dbReference>
<evidence type="ECO:0000259" key="5">
    <source>
        <dbReference type="SMART" id="SM00903"/>
    </source>
</evidence>
<protein>
    <recommendedName>
        <fullName evidence="5">Flavin reductase like domain-containing protein</fullName>
    </recommendedName>
</protein>
<keyword evidence="7" id="KW-1185">Reference proteome</keyword>
<comment type="cofactor">
    <cofactor evidence="1">
        <name>FMN</name>
        <dbReference type="ChEBI" id="CHEBI:58210"/>
    </cofactor>
</comment>
<evidence type="ECO:0000256" key="1">
    <source>
        <dbReference type="ARBA" id="ARBA00001917"/>
    </source>
</evidence>